<protein>
    <submittedName>
        <fullName evidence="2">Type VII secretion protein EccB</fullName>
    </submittedName>
</protein>
<dbReference type="Proteomes" id="UP000657385">
    <property type="component" value="Unassembled WGS sequence"/>
</dbReference>
<dbReference type="PANTHER" id="PTHR40765:SF2">
    <property type="entry name" value="ESX-2 SECRETION SYSTEM ATPASE ECCB2"/>
    <property type="match status" value="1"/>
</dbReference>
<evidence type="ECO:0000313" key="2">
    <source>
        <dbReference type="EMBL" id="MBF9072586.1"/>
    </source>
</evidence>
<name>A0A931BBI7_9ACTN</name>
<dbReference type="NCBIfam" id="TIGR03919">
    <property type="entry name" value="T7SS_EccB"/>
    <property type="match status" value="1"/>
</dbReference>
<dbReference type="PANTHER" id="PTHR40765">
    <property type="entry name" value="ESX-2 SECRETION SYSTEM ATPASE ECCB2"/>
    <property type="match status" value="1"/>
</dbReference>
<evidence type="ECO:0000313" key="3">
    <source>
        <dbReference type="Proteomes" id="UP000657385"/>
    </source>
</evidence>
<dbReference type="Pfam" id="PF05108">
    <property type="entry name" value="T7SS_ESX1_EccB"/>
    <property type="match status" value="1"/>
</dbReference>
<keyword evidence="3" id="KW-1185">Reference proteome</keyword>
<proteinExistence type="predicted"/>
<reference evidence="2" key="1">
    <citation type="submission" date="2020-11" db="EMBL/GenBank/DDBJ databases">
        <title>Isolation and identification of active actinomycetes.</title>
        <authorList>
            <person name="Yu B."/>
        </authorList>
    </citation>
    <scope>NUCLEOTIDE SEQUENCE</scope>
    <source>
        <strain evidence="2">NEAU-YB345</strain>
    </source>
</reference>
<dbReference type="InterPro" id="IPR044857">
    <property type="entry name" value="T7SS_EccB_R1"/>
</dbReference>
<accession>A0A931BBI7</accession>
<dbReference type="Gene3D" id="3.30.2390.20">
    <property type="entry name" value="Type VII secretion system EccB, repeat 1 domain"/>
    <property type="match status" value="1"/>
</dbReference>
<dbReference type="GO" id="GO:0005576">
    <property type="term" value="C:extracellular region"/>
    <property type="evidence" value="ECO:0007669"/>
    <property type="project" value="TreeGrafter"/>
</dbReference>
<dbReference type="AlphaFoldDB" id="A0A931BBI7"/>
<dbReference type="RefSeq" id="WP_196197754.1">
    <property type="nucleotide sequence ID" value="NZ_JADPRT010000017.1"/>
</dbReference>
<comment type="caution">
    <text evidence="2">The sequence shown here is derived from an EMBL/GenBank/DDBJ whole genome shotgun (WGS) entry which is preliminary data.</text>
</comment>
<evidence type="ECO:0000256" key="1">
    <source>
        <dbReference type="SAM" id="Phobius"/>
    </source>
</evidence>
<keyword evidence="1" id="KW-0472">Membrane</keyword>
<keyword evidence="1" id="KW-1133">Transmembrane helix</keyword>
<organism evidence="2 3">
    <name type="scientific">Streptacidiphilus fuscans</name>
    <dbReference type="NCBI Taxonomy" id="2789292"/>
    <lineage>
        <taxon>Bacteria</taxon>
        <taxon>Bacillati</taxon>
        <taxon>Actinomycetota</taxon>
        <taxon>Actinomycetes</taxon>
        <taxon>Kitasatosporales</taxon>
        <taxon>Streptomycetaceae</taxon>
        <taxon>Streptacidiphilus</taxon>
    </lineage>
</organism>
<sequence>MQSRRDQVQAHLFVMSRLASGMQRGEPDAPDAPHVRTTRGTSVGVALGMAVAAGLGVFGLISPAAATALPKVGTLVVVNETGARYLSTGGALHPVLNEASAKLLEGDQMAVQQMSLASLQNLPMGAPVGIVGAPDGLPAATGLVSGAWSVCGVQKPGTSTATVPQTVLSVGRGQAGMPLTAGQGTLVVTPDGTVSLLWDGQRLTVDTADSALQALGYAQTAPTPVAADFLDALPAGPELGPPAVADRGSAGPVLAGARTRIGQLFSGPSGGQYLLTTAGLVPLTTTQLDLLRGDPHTQQQAYHGGAVTLLPLGPEDLAVHLAAGAQSAAGLPAAGLPATPPTLVTADQSQAVCADVAPGAASPVTTIDIADAQSVAGTPPVPMPGVAASCTAADAISVPAGGGALVRAVAGGGSGATEYLVTDTGVKYPLPSADVAKTLGYGAVVPAAVPDGVLGFLPTGPSLDPTLLGNGGVVQEAAQQSHACP</sequence>
<feature type="transmembrane region" description="Helical" evidence="1">
    <location>
        <begin position="43"/>
        <end position="61"/>
    </location>
</feature>
<gene>
    <name evidence="2" type="primary">eccB</name>
    <name evidence="2" type="ORF">I2501_31670</name>
</gene>
<dbReference type="InterPro" id="IPR007795">
    <property type="entry name" value="T7SS_EccB"/>
</dbReference>
<keyword evidence="1" id="KW-0812">Transmembrane</keyword>
<dbReference type="EMBL" id="JADPRT010000017">
    <property type="protein sequence ID" value="MBF9072586.1"/>
    <property type="molecule type" value="Genomic_DNA"/>
</dbReference>